<protein>
    <recommendedName>
        <fullName evidence="1">DUF362 domain-containing protein</fullName>
    </recommendedName>
</protein>
<proteinExistence type="predicted"/>
<evidence type="ECO:0000313" key="2">
    <source>
        <dbReference type="EMBL" id="GAI89511.1"/>
    </source>
</evidence>
<sequence length="276" mass="30373">SENVQKAVYKALELINAGEIMKTDQVILLKPNILGAKPPERAATTHPEVVKAVIHWVKKYNPKKIYLCDSSGTQKPGATEVAMKESGLKALCDEEGVECIPFEKTERKIYTVDDPLEINEITSSILLEKADIIINLPKIKTHGQCLLTCCIKNMFGTILLGNKARTHAKSALIERFSAALADIYSVSKPHLTVIDGYLCQEGKGPSAGDVVKLDVIMAGYDPVALDTIVCQITGMNPNEVIHLKKAEEKRLGTMNMDNIEILGNSVQDVYRKFKIP</sequence>
<dbReference type="EMBL" id="BARW01018919">
    <property type="protein sequence ID" value="GAI89511.1"/>
    <property type="molecule type" value="Genomic_DNA"/>
</dbReference>
<feature type="domain" description="DUF362" evidence="1">
    <location>
        <begin position="27"/>
        <end position="230"/>
    </location>
</feature>
<reference evidence="2" key="1">
    <citation type="journal article" date="2014" name="Front. Microbiol.">
        <title>High frequency of phylogenetically diverse reductive dehalogenase-homologous genes in deep subseafloor sedimentary metagenomes.</title>
        <authorList>
            <person name="Kawai M."/>
            <person name="Futagami T."/>
            <person name="Toyoda A."/>
            <person name="Takaki Y."/>
            <person name="Nishi S."/>
            <person name="Hori S."/>
            <person name="Arai W."/>
            <person name="Tsubouchi T."/>
            <person name="Morono Y."/>
            <person name="Uchiyama I."/>
            <person name="Ito T."/>
            <person name="Fujiyama A."/>
            <person name="Inagaki F."/>
            <person name="Takami H."/>
        </authorList>
    </citation>
    <scope>NUCLEOTIDE SEQUENCE</scope>
    <source>
        <strain evidence="2">Expedition CK06-06</strain>
    </source>
</reference>
<dbReference type="InterPro" id="IPR007160">
    <property type="entry name" value="DUF362"/>
</dbReference>
<gene>
    <name evidence="2" type="ORF">S12H4_32286</name>
</gene>
<feature type="non-terminal residue" evidence="2">
    <location>
        <position position="276"/>
    </location>
</feature>
<evidence type="ECO:0000259" key="1">
    <source>
        <dbReference type="Pfam" id="PF04015"/>
    </source>
</evidence>
<accession>X1TDU1</accession>
<feature type="non-terminal residue" evidence="2">
    <location>
        <position position="1"/>
    </location>
</feature>
<comment type="caution">
    <text evidence="2">The sequence shown here is derived from an EMBL/GenBank/DDBJ whole genome shotgun (WGS) entry which is preliminary data.</text>
</comment>
<organism evidence="2">
    <name type="scientific">marine sediment metagenome</name>
    <dbReference type="NCBI Taxonomy" id="412755"/>
    <lineage>
        <taxon>unclassified sequences</taxon>
        <taxon>metagenomes</taxon>
        <taxon>ecological metagenomes</taxon>
    </lineage>
</organism>
<name>X1TDU1_9ZZZZ</name>
<dbReference type="Pfam" id="PF04015">
    <property type="entry name" value="DUF362"/>
    <property type="match status" value="1"/>
</dbReference>
<dbReference type="AlphaFoldDB" id="X1TDU1"/>